<reference evidence="1 2" key="1">
    <citation type="submission" date="2023-03" db="EMBL/GenBank/DDBJ databases">
        <title>WGS of Gossypium arboreum.</title>
        <authorList>
            <person name="Yu D."/>
        </authorList>
    </citation>
    <scope>NUCLEOTIDE SEQUENCE [LARGE SCALE GENOMIC DNA]</scope>
    <source>
        <tissue evidence="1">Leaf</tissue>
    </source>
</reference>
<accession>A0ABR0R568</accession>
<evidence type="ECO:0000313" key="1">
    <source>
        <dbReference type="EMBL" id="KAK5846304.1"/>
    </source>
</evidence>
<comment type="caution">
    <text evidence="1">The sequence shown here is derived from an EMBL/GenBank/DDBJ whole genome shotgun (WGS) entry which is preliminary data.</text>
</comment>
<dbReference type="Proteomes" id="UP001358586">
    <property type="component" value="Chromosome 1"/>
</dbReference>
<sequence length="131" mass="14672">METKSEECGVELAIKQERCITPKVELKEVTERHYAELERIINKCQEQVDRIFPNPFDVHFCLGFLCIYLEIRAFVEEGEGFGTAYLVPSIVGDAVTLVFHSVTEDVTIASLTIEDVAPTDQDQGGGDNVFD</sequence>
<evidence type="ECO:0000313" key="2">
    <source>
        <dbReference type="Proteomes" id="UP001358586"/>
    </source>
</evidence>
<dbReference type="EMBL" id="JARKNE010000001">
    <property type="protein sequence ID" value="KAK5846304.1"/>
    <property type="molecule type" value="Genomic_DNA"/>
</dbReference>
<organism evidence="1 2">
    <name type="scientific">Gossypium arboreum</name>
    <name type="common">Tree cotton</name>
    <name type="synonym">Gossypium nanking</name>
    <dbReference type="NCBI Taxonomy" id="29729"/>
    <lineage>
        <taxon>Eukaryota</taxon>
        <taxon>Viridiplantae</taxon>
        <taxon>Streptophyta</taxon>
        <taxon>Embryophyta</taxon>
        <taxon>Tracheophyta</taxon>
        <taxon>Spermatophyta</taxon>
        <taxon>Magnoliopsida</taxon>
        <taxon>eudicotyledons</taxon>
        <taxon>Gunneridae</taxon>
        <taxon>Pentapetalae</taxon>
        <taxon>rosids</taxon>
        <taxon>malvids</taxon>
        <taxon>Malvales</taxon>
        <taxon>Malvaceae</taxon>
        <taxon>Malvoideae</taxon>
        <taxon>Gossypium</taxon>
    </lineage>
</organism>
<protein>
    <submittedName>
        <fullName evidence="1">Uncharacterized protein</fullName>
    </submittedName>
</protein>
<name>A0ABR0R568_GOSAR</name>
<gene>
    <name evidence="1" type="ORF">PVK06_002587</name>
</gene>
<proteinExistence type="predicted"/>
<keyword evidence="2" id="KW-1185">Reference proteome</keyword>